<dbReference type="CDD" id="cd03692">
    <property type="entry name" value="mtIF2_IVc"/>
    <property type="match status" value="1"/>
</dbReference>
<dbReference type="InterPro" id="IPR000795">
    <property type="entry name" value="T_Tr_GTP-bd_dom"/>
</dbReference>
<accession>A0A6G1FTB8</accession>
<dbReference type="SUPFAM" id="SSF50447">
    <property type="entry name" value="Translation proteins"/>
    <property type="match status" value="2"/>
</dbReference>
<evidence type="ECO:0000313" key="14">
    <source>
        <dbReference type="Proteomes" id="UP000504638"/>
    </source>
</evidence>
<dbReference type="FunFam" id="3.40.50.300:FF:000019">
    <property type="entry name" value="Translation initiation factor IF-2"/>
    <property type="match status" value="1"/>
</dbReference>
<evidence type="ECO:0000256" key="5">
    <source>
        <dbReference type="ARBA" id="ARBA00022917"/>
    </source>
</evidence>
<dbReference type="InterPro" id="IPR006847">
    <property type="entry name" value="IF2_N"/>
</dbReference>
<dbReference type="InterPro" id="IPR009000">
    <property type="entry name" value="Transl_B-barrel_sf"/>
</dbReference>
<dbReference type="PROSITE" id="PS51722">
    <property type="entry name" value="G_TR_2"/>
    <property type="match status" value="1"/>
</dbReference>
<feature type="region of interest" description="Disordered" evidence="11">
    <location>
        <begin position="1"/>
        <end position="23"/>
    </location>
</feature>
<comment type="similarity">
    <text evidence="2">Belongs to the TRAFAC class translation factor GTPase superfamily. Classic translation factor GTPase family. IF-2 subfamily.</text>
</comment>
<evidence type="ECO:0000256" key="6">
    <source>
        <dbReference type="ARBA" id="ARBA00022946"/>
    </source>
</evidence>
<dbReference type="Proteomes" id="UP000504638">
    <property type="component" value="Unplaced"/>
</dbReference>
<evidence type="ECO:0000256" key="3">
    <source>
        <dbReference type="ARBA" id="ARBA00022540"/>
    </source>
</evidence>
<dbReference type="Pfam" id="PF11987">
    <property type="entry name" value="IF-2"/>
    <property type="match status" value="1"/>
</dbReference>
<keyword evidence="14" id="KW-1185">Reference proteome</keyword>
<gene>
    <name evidence="13 15" type="ORF">P152DRAFT_404322</name>
</gene>
<dbReference type="GO" id="GO:0005525">
    <property type="term" value="F:GTP binding"/>
    <property type="evidence" value="ECO:0007669"/>
    <property type="project" value="UniProtKB-KW"/>
</dbReference>
<reference evidence="13 15" key="1">
    <citation type="submission" date="2020-01" db="EMBL/GenBank/DDBJ databases">
        <authorList>
            <consortium name="DOE Joint Genome Institute"/>
            <person name="Haridas S."/>
            <person name="Albert R."/>
            <person name="Binder M."/>
            <person name="Bloem J."/>
            <person name="Labutti K."/>
            <person name="Salamov A."/>
            <person name="Andreopoulos B."/>
            <person name="Baker S.E."/>
            <person name="Barry K."/>
            <person name="Bills G."/>
            <person name="Bluhm B.H."/>
            <person name="Cannon C."/>
            <person name="Castanera R."/>
            <person name="Culley D.E."/>
            <person name="Daum C."/>
            <person name="Ezra D."/>
            <person name="Gonzalez J.B."/>
            <person name="Henrissat B."/>
            <person name="Kuo A."/>
            <person name="Liang C."/>
            <person name="Lipzen A."/>
            <person name="Lutzoni F."/>
            <person name="Magnuson J."/>
            <person name="Mondo S."/>
            <person name="Nolan M."/>
            <person name="Ohm R."/>
            <person name="Pangilinan J."/>
            <person name="Park H.-J."/>
            <person name="Ramirez L."/>
            <person name="Alfaro M."/>
            <person name="Sun H."/>
            <person name="Tritt A."/>
            <person name="Yoshinaga Y."/>
            <person name="Zwiers L.-H."/>
            <person name="Turgeon B.G."/>
            <person name="Goodwin S.B."/>
            <person name="Spatafora J.W."/>
            <person name="Crous P.W."/>
            <person name="Grigoriev I.V."/>
        </authorList>
    </citation>
    <scope>NUCLEOTIDE SEQUENCE</scope>
    <source>
        <strain evidence="13 15">CBS 781.70</strain>
    </source>
</reference>
<evidence type="ECO:0000313" key="13">
    <source>
        <dbReference type="EMBL" id="KAF1808919.1"/>
    </source>
</evidence>
<dbReference type="Pfam" id="PF00009">
    <property type="entry name" value="GTP_EFTU"/>
    <property type="match status" value="1"/>
</dbReference>
<dbReference type="SUPFAM" id="SSF52156">
    <property type="entry name" value="Initiation factor IF2/eIF5b, domain 3"/>
    <property type="match status" value="1"/>
</dbReference>
<evidence type="ECO:0000256" key="7">
    <source>
        <dbReference type="ARBA" id="ARBA00023128"/>
    </source>
</evidence>
<keyword evidence="4" id="KW-0547">Nucleotide-binding</keyword>
<dbReference type="PANTHER" id="PTHR43381:SF20">
    <property type="entry name" value="TRANSLATION INITIATION FACTOR IF-2, MITOCHONDRIAL"/>
    <property type="match status" value="1"/>
</dbReference>
<keyword evidence="5" id="KW-0648">Protein biosynthesis</keyword>
<dbReference type="GO" id="GO:0005739">
    <property type="term" value="C:mitochondrion"/>
    <property type="evidence" value="ECO:0007669"/>
    <property type="project" value="UniProtKB-SubCell"/>
</dbReference>
<sequence length="668" mass="73727">MEEKPRRRPVVAKGRGHGDVSYSEAHVDRALRRTMKDLRRAEAAKKKRAEIILPEFISVSNLAQALGVPLDKFVNKMLELGFEDVNHDQVLTGEDAGLVAQEYGFNPQQTKDEDEKDLFPAPNPEDKSSWPQRPPVVTIMGHVDHGKTTLLDYLRKSSIAANEHGGITQHIGAFSVPLSSSGKTITFLDTPGHAAFLTMRERGANVTDIVILVVAADDSIMPQTLEAIKHAHAAKVPIIVAINKVDKEDANPRRVKQDLAVNGIEIEDFGGDTQAILVSGKTGQGMDELEEATVTLSEMLDNRADPDGKAEGWVLESSKKRDGLMATVLVRRGTLRPGDIIVAGKTWARVRRLMNEAGKPMKSVGPGMPAEIDGWRAQPEAGDEVLQAEDEQHAARVVDFRQAKADRQRMAKDMEAINEARKLVQERRKREKETADGKAKDQDRASEDAEKMGENTALTGPKTIPFIVKADVSGSVEAVVNVISGIGNAEVRPIIVRSAVGPVTETDLDFAAVAHGHIISFNTRVDPKFMVEAKRLGVDIFDQNIIYRVTEDIRAKLSEFLPPLVVQKVTGEAEIAQIFPINMKRNKQLFIAGCKVKNGVMTRNSKVKVLRNKDVIYQGSLSSLKNVKKDTTEMRKGTECGIGFDNWEDFKVGDQIQCYDESLEKRYL</sequence>
<name>A0A6G1FTB8_9PEZI</name>
<comment type="subcellular location">
    <subcellularLocation>
        <location evidence="1">Mitochondrion</location>
    </subcellularLocation>
</comment>
<dbReference type="OrthoDB" id="361630at2759"/>
<feature type="domain" description="Tr-type G" evidence="12">
    <location>
        <begin position="132"/>
        <end position="303"/>
    </location>
</feature>
<reference evidence="15" key="3">
    <citation type="submission" date="2025-04" db="UniProtKB">
        <authorList>
            <consortium name="RefSeq"/>
        </authorList>
    </citation>
    <scope>IDENTIFICATION</scope>
    <source>
        <strain evidence="15">CBS 781.70</strain>
    </source>
</reference>
<keyword evidence="6" id="KW-0809">Transit peptide</keyword>
<proteinExistence type="inferred from homology"/>
<dbReference type="Pfam" id="PF04760">
    <property type="entry name" value="IF2_N"/>
    <property type="match status" value="1"/>
</dbReference>
<dbReference type="InterPro" id="IPR027417">
    <property type="entry name" value="P-loop_NTPase"/>
</dbReference>
<dbReference type="Pfam" id="PF22042">
    <property type="entry name" value="EF-G_D2"/>
    <property type="match status" value="1"/>
</dbReference>
<reference evidence="15" key="2">
    <citation type="submission" date="2020-04" db="EMBL/GenBank/DDBJ databases">
        <authorList>
            <consortium name="NCBI Genome Project"/>
        </authorList>
    </citation>
    <scope>NUCLEOTIDE SEQUENCE</scope>
    <source>
        <strain evidence="15">CBS 781.70</strain>
    </source>
</reference>
<dbReference type="CDD" id="cd03702">
    <property type="entry name" value="IF2_mtIF2_II"/>
    <property type="match status" value="1"/>
</dbReference>
<dbReference type="NCBIfam" id="TIGR00231">
    <property type="entry name" value="small_GTP"/>
    <property type="match status" value="1"/>
</dbReference>
<protein>
    <recommendedName>
        <fullName evidence="10">Translation initiation factor IF-2, mitochondrial</fullName>
    </recommendedName>
</protein>
<dbReference type="GeneID" id="54417325"/>
<feature type="compositionally biased region" description="Basic and acidic residues" evidence="11">
    <location>
        <begin position="425"/>
        <end position="453"/>
    </location>
</feature>
<keyword evidence="8" id="KW-0342">GTP-binding</keyword>
<dbReference type="InterPro" id="IPR044145">
    <property type="entry name" value="IF2_II"/>
</dbReference>
<dbReference type="InterPro" id="IPR015760">
    <property type="entry name" value="TIF_IF2"/>
</dbReference>
<dbReference type="InterPro" id="IPR005225">
    <property type="entry name" value="Small_GTP-bd"/>
</dbReference>
<dbReference type="InterPro" id="IPR000178">
    <property type="entry name" value="TF_IF2_bacterial-like"/>
</dbReference>
<dbReference type="GO" id="GO:0003924">
    <property type="term" value="F:GTPase activity"/>
    <property type="evidence" value="ECO:0007669"/>
    <property type="project" value="InterPro"/>
</dbReference>
<dbReference type="InterPro" id="IPR023115">
    <property type="entry name" value="TIF_IF2_dom3"/>
</dbReference>
<dbReference type="CDD" id="cd01887">
    <property type="entry name" value="IF2_eIF5B"/>
    <property type="match status" value="1"/>
</dbReference>
<dbReference type="Gene3D" id="3.40.50.10050">
    <property type="entry name" value="Translation initiation factor IF- 2, domain 3"/>
    <property type="match status" value="1"/>
</dbReference>
<feature type="compositionally biased region" description="Basic residues" evidence="11">
    <location>
        <begin position="1"/>
        <end position="10"/>
    </location>
</feature>
<dbReference type="Gene3D" id="3.40.50.300">
    <property type="entry name" value="P-loop containing nucleotide triphosphate hydrolases"/>
    <property type="match status" value="1"/>
</dbReference>
<dbReference type="PROSITE" id="PS01176">
    <property type="entry name" value="IF2"/>
    <property type="match status" value="1"/>
</dbReference>
<dbReference type="FunFam" id="3.40.50.10050:FF:000001">
    <property type="entry name" value="Translation initiation factor IF-2"/>
    <property type="match status" value="1"/>
</dbReference>
<dbReference type="RefSeq" id="XP_033530550.1">
    <property type="nucleotide sequence ID" value="XM_033676755.1"/>
</dbReference>
<feature type="region of interest" description="Disordered" evidence="11">
    <location>
        <begin position="107"/>
        <end position="134"/>
    </location>
</feature>
<dbReference type="EMBL" id="ML975177">
    <property type="protein sequence ID" value="KAF1808919.1"/>
    <property type="molecule type" value="Genomic_DNA"/>
</dbReference>
<evidence type="ECO:0000256" key="1">
    <source>
        <dbReference type="ARBA" id="ARBA00004173"/>
    </source>
</evidence>
<evidence type="ECO:0000256" key="2">
    <source>
        <dbReference type="ARBA" id="ARBA00007733"/>
    </source>
</evidence>
<keyword evidence="7" id="KW-0496">Mitochondrion</keyword>
<dbReference type="PANTHER" id="PTHR43381">
    <property type="entry name" value="TRANSLATION INITIATION FACTOR IF-2-RELATED"/>
    <property type="match status" value="1"/>
</dbReference>
<comment type="function">
    <text evidence="9">One of the essential components for the initiation of protein synthesis. Protects formylmethionyl-tRNA from spontaneous hydrolysis and promotes its binding to the 30S ribosomal subunits. Also involved in the hydrolysis of GTP during the formation of the 70S ribosomal complex.</text>
</comment>
<evidence type="ECO:0000256" key="4">
    <source>
        <dbReference type="ARBA" id="ARBA00022741"/>
    </source>
</evidence>
<evidence type="ECO:0000313" key="15">
    <source>
        <dbReference type="RefSeq" id="XP_033530550.1"/>
    </source>
</evidence>
<evidence type="ECO:0000256" key="10">
    <source>
        <dbReference type="ARBA" id="ARBA00044200"/>
    </source>
</evidence>
<organism evidence="13">
    <name type="scientific">Eremomyces bilateralis CBS 781.70</name>
    <dbReference type="NCBI Taxonomy" id="1392243"/>
    <lineage>
        <taxon>Eukaryota</taxon>
        <taxon>Fungi</taxon>
        <taxon>Dikarya</taxon>
        <taxon>Ascomycota</taxon>
        <taxon>Pezizomycotina</taxon>
        <taxon>Dothideomycetes</taxon>
        <taxon>Dothideomycetes incertae sedis</taxon>
        <taxon>Eremomycetales</taxon>
        <taxon>Eremomycetaceae</taxon>
        <taxon>Eremomyces</taxon>
    </lineage>
</organism>
<evidence type="ECO:0000256" key="9">
    <source>
        <dbReference type="ARBA" id="ARBA00025162"/>
    </source>
</evidence>
<dbReference type="AlphaFoldDB" id="A0A6G1FTB8"/>
<dbReference type="SUPFAM" id="SSF52540">
    <property type="entry name" value="P-loop containing nucleoside triphosphate hydrolases"/>
    <property type="match status" value="1"/>
</dbReference>
<evidence type="ECO:0000256" key="8">
    <source>
        <dbReference type="ARBA" id="ARBA00023134"/>
    </source>
</evidence>
<dbReference type="Gene3D" id="2.40.30.10">
    <property type="entry name" value="Translation factors"/>
    <property type="match status" value="2"/>
</dbReference>
<evidence type="ECO:0000259" key="12">
    <source>
        <dbReference type="PROSITE" id="PS51722"/>
    </source>
</evidence>
<evidence type="ECO:0000256" key="11">
    <source>
        <dbReference type="SAM" id="MobiDB-lite"/>
    </source>
</evidence>
<dbReference type="InterPro" id="IPR053905">
    <property type="entry name" value="EF-G-like_DII"/>
</dbReference>
<feature type="region of interest" description="Disordered" evidence="11">
    <location>
        <begin position="425"/>
        <end position="457"/>
    </location>
</feature>
<dbReference type="HAMAP" id="MF_00100_B">
    <property type="entry name" value="IF_2_B"/>
    <property type="match status" value="1"/>
</dbReference>
<keyword evidence="3 13" id="KW-0396">Initiation factor</keyword>
<dbReference type="FunFam" id="2.40.30.10:FF:000008">
    <property type="entry name" value="Translation initiation factor IF-2"/>
    <property type="match status" value="1"/>
</dbReference>
<dbReference type="InterPro" id="IPR036925">
    <property type="entry name" value="TIF_IF2_dom3_sf"/>
</dbReference>
<dbReference type="GO" id="GO:0003743">
    <property type="term" value="F:translation initiation factor activity"/>
    <property type="evidence" value="ECO:0007669"/>
    <property type="project" value="UniProtKB-KW"/>
</dbReference>